<dbReference type="NCBIfam" id="TIGR02595">
    <property type="entry name" value="PEP_CTERM"/>
    <property type="match status" value="1"/>
</dbReference>
<evidence type="ECO:0000313" key="3">
    <source>
        <dbReference type="EMBL" id="MBK1884537.1"/>
    </source>
</evidence>
<dbReference type="RefSeq" id="WP_200273820.1">
    <property type="nucleotide sequence ID" value="NZ_JAENIJ010000056.1"/>
</dbReference>
<organism evidence="3 4">
    <name type="scientific">Luteolibacter pohnpeiensis</name>
    <dbReference type="NCBI Taxonomy" id="454153"/>
    <lineage>
        <taxon>Bacteria</taxon>
        <taxon>Pseudomonadati</taxon>
        <taxon>Verrucomicrobiota</taxon>
        <taxon>Verrucomicrobiia</taxon>
        <taxon>Verrucomicrobiales</taxon>
        <taxon>Verrucomicrobiaceae</taxon>
        <taxon>Luteolibacter</taxon>
    </lineage>
</organism>
<name>A0A934S9C9_9BACT</name>
<feature type="signal peptide" evidence="1">
    <location>
        <begin position="1"/>
        <end position="28"/>
    </location>
</feature>
<accession>A0A934S9C9</accession>
<dbReference type="Pfam" id="PF07589">
    <property type="entry name" value="PEP-CTERM"/>
    <property type="match status" value="1"/>
</dbReference>
<keyword evidence="1" id="KW-0732">Signal</keyword>
<evidence type="ECO:0000256" key="1">
    <source>
        <dbReference type="SAM" id="SignalP"/>
    </source>
</evidence>
<feature type="domain" description="Ice-binding protein C-terminal" evidence="2">
    <location>
        <begin position="210"/>
        <end position="233"/>
    </location>
</feature>
<dbReference type="AlphaFoldDB" id="A0A934S9C9"/>
<protein>
    <submittedName>
        <fullName evidence="3">PEP-CTERM sorting domain-containing protein</fullName>
    </submittedName>
</protein>
<proteinExistence type="predicted"/>
<gene>
    <name evidence="3" type="ORF">JIN85_19125</name>
</gene>
<evidence type="ECO:0000313" key="4">
    <source>
        <dbReference type="Proteomes" id="UP000603141"/>
    </source>
</evidence>
<dbReference type="EMBL" id="JAENIJ010000056">
    <property type="protein sequence ID" value="MBK1884537.1"/>
    <property type="molecule type" value="Genomic_DNA"/>
</dbReference>
<keyword evidence="4" id="KW-1185">Reference proteome</keyword>
<reference evidence="3" key="1">
    <citation type="submission" date="2021-01" db="EMBL/GenBank/DDBJ databases">
        <title>Modified the classification status of verrucomicrobia.</title>
        <authorList>
            <person name="Feng X."/>
        </authorList>
    </citation>
    <scope>NUCLEOTIDE SEQUENCE</scope>
    <source>
        <strain evidence="3">KCTC 22041</strain>
    </source>
</reference>
<dbReference type="Proteomes" id="UP000603141">
    <property type="component" value="Unassembled WGS sequence"/>
</dbReference>
<dbReference type="InterPro" id="IPR013424">
    <property type="entry name" value="Ice-binding_C"/>
</dbReference>
<comment type="caution">
    <text evidence="3">The sequence shown here is derived from an EMBL/GenBank/DDBJ whole genome shotgun (WGS) entry which is preliminary data.</text>
</comment>
<feature type="chain" id="PRO_5037896086" evidence="1">
    <location>
        <begin position="29"/>
        <end position="233"/>
    </location>
</feature>
<sequence length="233" mass="23898">MKPSNTKYIPAFVRFLTIAGLATSASHAAMVFADDFSEPSGTAIIDKAPDIGSPWTGSAPTISSSNTFDTTGAPRAAFGAFTSALGAGQMLTLQYDTLNVSGGNFFSGGYAGVSLYVGGNERVFTGDTGGAEVWGVDGGAIGFQASSDTTSTTTATFMYWFDTGEWTFTTTSGVSLAGSGNPGEAFDNLRIANGNGGDINVDNLTVDISAVPEPSSIAMLGLFGVALGMKRRR</sequence>
<evidence type="ECO:0000259" key="2">
    <source>
        <dbReference type="Pfam" id="PF07589"/>
    </source>
</evidence>